<feature type="repeat" description="WD" evidence="3">
    <location>
        <begin position="44"/>
        <end position="85"/>
    </location>
</feature>
<feature type="repeat" description="WD" evidence="3">
    <location>
        <begin position="87"/>
        <end position="128"/>
    </location>
</feature>
<keyword evidence="1 3" id="KW-0853">WD repeat</keyword>
<evidence type="ECO:0000256" key="2">
    <source>
        <dbReference type="ARBA" id="ARBA00022737"/>
    </source>
</evidence>
<dbReference type="OrthoDB" id="6262491at2759"/>
<dbReference type="InterPro" id="IPR015943">
    <property type="entry name" value="WD40/YVTN_repeat-like_dom_sf"/>
</dbReference>
<dbReference type="Pfam" id="PF00400">
    <property type="entry name" value="WD40"/>
    <property type="match status" value="3"/>
</dbReference>
<dbReference type="SMART" id="SM00320">
    <property type="entry name" value="WD40"/>
    <property type="match status" value="3"/>
</dbReference>
<dbReference type="STRING" id="436010.A0A166FWY8"/>
<organism evidence="4 5">
    <name type="scientific">Athelia psychrophila</name>
    <dbReference type="NCBI Taxonomy" id="1759441"/>
    <lineage>
        <taxon>Eukaryota</taxon>
        <taxon>Fungi</taxon>
        <taxon>Dikarya</taxon>
        <taxon>Basidiomycota</taxon>
        <taxon>Agaricomycotina</taxon>
        <taxon>Agaricomycetes</taxon>
        <taxon>Agaricomycetidae</taxon>
        <taxon>Atheliales</taxon>
        <taxon>Atheliaceae</taxon>
        <taxon>Athelia</taxon>
    </lineage>
</organism>
<reference evidence="4 5" key="1">
    <citation type="journal article" date="2016" name="Mol. Biol. Evol.">
        <title>Comparative Genomics of Early-Diverging Mushroom-Forming Fungi Provides Insights into the Origins of Lignocellulose Decay Capabilities.</title>
        <authorList>
            <person name="Nagy L.G."/>
            <person name="Riley R."/>
            <person name="Tritt A."/>
            <person name="Adam C."/>
            <person name="Daum C."/>
            <person name="Floudas D."/>
            <person name="Sun H."/>
            <person name="Yadav J.S."/>
            <person name="Pangilinan J."/>
            <person name="Larsson K.H."/>
            <person name="Matsuura K."/>
            <person name="Barry K."/>
            <person name="Labutti K."/>
            <person name="Kuo R."/>
            <person name="Ohm R.A."/>
            <person name="Bhattacharya S.S."/>
            <person name="Shirouzu T."/>
            <person name="Yoshinaga Y."/>
            <person name="Martin F.M."/>
            <person name="Grigoriev I.V."/>
            <person name="Hibbett D.S."/>
        </authorList>
    </citation>
    <scope>NUCLEOTIDE SEQUENCE [LARGE SCALE GENOMIC DNA]</scope>
    <source>
        <strain evidence="4 5">CBS 109695</strain>
    </source>
</reference>
<dbReference type="InterPro" id="IPR001680">
    <property type="entry name" value="WD40_rpt"/>
</dbReference>
<gene>
    <name evidence="4" type="ORF">FIBSPDRAFT_747283</name>
</gene>
<dbReference type="PROSITE" id="PS50082">
    <property type="entry name" value="WD_REPEATS_2"/>
    <property type="match status" value="3"/>
</dbReference>
<protein>
    <submittedName>
        <fullName evidence="4">WD40 repeat-like protein</fullName>
    </submittedName>
</protein>
<dbReference type="EMBL" id="KV417584">
    <property type="protein sequence ID" value="KZP17251.1"/>
    <property type="molecule type" value="Genomic_DNA"/>
</dbReference>
<name>A0A166FWY8_9AGAM</name>
<evidence type="ECO:0000313" key="5">
    <source>
        <dbReference type="Proteomes" id="UP000076532"/>
    </source>
</evidence>
<proteinExistence type="predicted"/>
<dbReference type="Gene3D" id="2.130.10.10">
    <property type="entry name" value="YVTN repeat-like/Quinoprotein amine dehydrogenase"/>
    <property type="match status" value="1"/>
</dbReference>
<evidence type="ECO:0000313" key="4">
    <source>
        <dbReference type="EMBL" id="KZP17251.1"/>
    </source>
</evidence>
<keyword evidence="5" id="KW-1185">Reference proteome</keyword>
<sequence length="206" mass="22086">LQGHEKSVLSVAFSPEGSKIVSGSSDRTVRVWDALTGKTALPPLQGHDNFVLFAAFSPDGSRIVSGSEDRTVRVWDALTGQEAFPPLQGHNRRVKSVAFSSGGSKIVMTSVDGDFRIWDTLTGEARIPSLPSSPANGPAQSLVTLGKDDYFVEVSTGRYLSKVPAGFCMTRFDMLESGHAHGSSSRGFGWRVVNGQRCIPVAIIFS</sequence>
<dbReference type="AlphaFoldDB" id="A0A166FWY8"/>
<dbReference type="InterPro" id="IPR050349">
    <property type="entry name" value="WD_LIS1/nudF_dynein_reg"/>
</dbReference>
<dbReference type="InterPro" id="IPR020472">
    <property type="entry name" value="WD40_PAC1"/>
</dbReference>
<dbReference type="PRINTS" id="PR00320">
    <property type="entry name" value="GPROTEINBRPT"/>
</dbReference>
<dbReference type="SUPFAM" id="SSF50978">
    <property type="entry name" value="WD40 repeat-like"/>
    <property type="match status" value="1"/>
</dbReference>
<dbReference type="Proteomes" id="UP000076532">
    <property type="component" value="Unassembled WGS sequence"/>
</dbReference>
<dbReference type="InterPro" id="IPR036322">
    <property type="entry name" value="WD40_repeat_dom_sf"/>
</dbReference>
<evidence type="ECO:0000256" key="1">
    <source>
        <dbReference type="ARBA" id="ARBA00022574"/>
    </source>
</evidence>
<feature type="non-terminal residue" evidence="4">
    <location>
        <position position="1"/>
    </location>
</feature>
<keyword evidence="2" id="KW-0677">Repeat</keyword>
<accession>A0A166FWY8</accession>
<evidence type="ECO:0000256" key="3">
    <source>
        <dbReference type="PROSITE-ProRule" id="PRU00221"/>
    </source>
</evidence>
<feature type="repeat" description="WD" evidence="3">
    <location>
        <begin position="1"/>
        <end position="42"/>
    </location>
</feature>
<dbReference type="PANTHER" id="PTHR44129">
    <property type="entry name" value="WD REPEAT-CONTAINING PROTEIN POP1"/>
    <property type="match status" value="1"/>
</dbReference>
<dbReference type="PROSITE" id="PS50294">
    <property type="entry name" value="WD_REPEATS_REGION"/>
    <property type="match status" value="3"/>
</dbReference>